<keyword evidence="3" id="KW-1185">Reference proteome</keyword>
<dbReference type="Proteomes" id="UP000527355">
    <property type="component" value="Unassembled WGS sequence"/>
</dbReference>
<sequence length="169" mass="18135">MTHTDHQGADAQCRSCPLVVRVLSHGRSSAQSQARLMVASTAVVVGTSPASSAALRMSDCSLGLLPAGKWTSPECCRASRGMSDCHLRPNPLGSGPKPAGGHPLRGPRLREGTGRTEGPPHPPRVHRFLCTGPLTSYKTSYLSSRQCRVTLGRKAIWTDETIFCQLYGR</sequence>
<accession>A0A7J7WVU2</accession>
<dbReference type="EMBL" id="JABWUV010000007">
    <property type="protein sequence ID" value="KAF6341474.1"/>
    <property type="molecule type" value="Genomic_DNA"/>
</dbReference>
<evidence type="ECO:0000313" key="3">
    <source>
        <dbReference type="Proteomes" id="UP000527355"/>
    </source>
</evidence>
<proteinExistence type="predicted"/>
<protein>
    <submittedName>
        <fullName evidence="2">Uncharacterized protein</fullName>
    </submittedName>
</protein>
<organism evidence="2 3">
    <name type="scientific">Myotis myotis</name>
    <name type="common">Greater mouse-eared bat</name>
    <name type="synonym">Vespertilio myotis</name>
    <dbReference type="NCBI Taxonomy" id="51298"/>
    <lineage>
        <taxon>Eukaryota</taxon>
        <taxon>Metazoa</taxon>
        <taxon>Chordata</taxon>
        <taxon>Craniata</taxon>
        <taxon>Vertebrata</taxon>
        <taxon>Euteleostomi</taxon>
        <taxon>Mammalia</taxon>
        <taxon>Eutheria</taxon>
        <taxon>Laurasiatheria</taxon>
        <taxon>Chiroptera</taxon>
        <taxon>Yangochiroptera</taxon>
        <taxon>Vespertilionidae</taxon>
        <taxon>Myotis</taxon>
    </lineage>
</organism>
<comment type="caution">
    <text evidence="2">The sequence shown here is derived from an EMBL/GenBank/DDBJ whole genome shotgun (WGS) entry which is preliminary data.</text>
</comment>
<reference evidence="2 3" key="1">
    <citation type="journal article" date="2020" name="Nature">
        <title>Six reference-quality genomes reveal evolution of bat adaptations.</title>
        <authorList>
            <person name="Jebb D."/>
            <person name="Huang Z."/>
            <person name="Pippel M."/>
            <person name="Hughes G.M."/>
            <person name="Lavrichenko K."/>
            <person name="Devanna P."/>
            <person name="Winkler S."/>
            <person name="Jermiin L.S."/>
            <person name="Skirmuntt E.C."/>
            <person name="Katzourakis A."/>
            <person name="Burkitt-Gray L."/>
            <person name="Ray D.A."/>
            <person name="Sullivan K.A.M."/>
            <person name="Roscito J.G."/>
            <person name="Kirilenko B.M."/>
            <person name="Davalos L.M."/>
            <person name="Corthals A.P."/>
            <person name="Power M.L."/>
            <person name="Jones G."/>
            <person name="Ransome R.D."/>
            <person name="Dechmann D.K.N."/>
            <person name="Locatelli A.G."/>
            <person name="Puechmaille S.J."/>
            <person name="Fedrigo O."/>
            <person name="Jarvis E.D."/>
            <person name="Hiller M."/>
            <person name="Vernes S.C."/>
            <person name="Myers E.W."/>
            <person name="Teeling E.C."/>
        </authorList>
    </citation>
    <scope>NUCLEOTIDE SEQUENCE [LARGE SCALE GENOMIC DNA]</scope>
    <source>
        <strain evidence="2">MMyoMyo1</strain>
        <tissue evidence="2">Flight muscle</tissue>
    </source>
</reference>
<evidence type="ECO:0000256" key="1">
    <source>
        <dbReference type="SAM" id="MobiDB-lite"/>
    </source>
</evidence>
<name>A0A7J7WVU2_MYOMY</name>
<dbReference type="AlphaFoldDB" id="A0A7J7WVU2"/>
<feature type="region of interest" description="Disordered" evidence="1">
    <location>
        <begin position="90"/>
        <end position="125"/>
    </location>
</feature>
<evidence type="ECO:0000313" key="2">
    <source>
        <dbReference type="EMBL" id="KAF6341474.1"/>
    </source>
</evidence>
<gene>
    <name evidence="2" type="ORF">mMyoMyo1_011896</name>
</gene>